<keyword evidence="11" id="KW-1185">Reference proteome</keyword>
<gene>
    <name evidence="10" type="ORF">BCR42DRAFT_465619</name>
</gene>
<accession>A0A1X2IH19</accession>
<feature type="transmembrane region" description="Helical" evidence="6">
    <location>
        <begin position="44"/>
        <end position="64"/>
    </location>
</feature>
<dbReference type="InterPro" id="IPR052430">
    <property type="entry name" value="IVT-Associated"/>
</dbReference>
<reference evidence="10 11" key="1">
    <citation type="submission" date="2016-07" db="EMBL/GenBank/DDBJ databases">
        <title>Pervasive Adenine N6-methylation of Active Genes in Fungi.</title>
        <authorList>
            <consortium name="DOE Joint Genome Institute"/>
            <person name="Mondo S.J."/>
            <person name="Dannebaum R.O."/>
            <person name="Kuo R.C."/>
            <person name="Labutti K."/>
            <person name="Haridas S."/>
            <person name="Kuo A."/>
            <person name="Salamov A."/>
            <person name="Ahrendt S.R."/>
            <person name="Lipzen A."/>
            <person name="Sullivan W."/>
            <person name="Andreopoulos W.B."/>
            <person name="Clum A."/>
            <person name="Lindquist E."/>
            <person name="Daum C."/>
            <person name="Ramamoorthy G.K."/>
            <person name="Gryganskyi A."/>
            <person name="Culley D."/>
            <person name="Magnuson J.K."/>
            <person name="James T.Y."/>
            <person name="O'Malley M.A."/>
            <person name="Stajich J.E."/>
            <person name="Spatafora J.W."/>
            <person name="Visel A."/>
            <person name="Grigoriev I.V."/>
        </authorList>
    </citation>
    <scope>NUCLEOTIDE SEQUENCE [LARGE SCALE GENOMIC DNA]</scope>
    <source>
        <strain evidence="10 11">NRRL 1336</strain>
    </source>
</reference>
<keyword evidence="4 6" id="KW-0472">Membrane</keyword>
<dbReference type="InterPro" id="IPR018823">
    <property type="entry name" value="ArAE_2_N"/>
</dbReference>
<evidence type="ECO:0000313" key="10">
    <source>
        <dbReference type="EMBL" id="ORZ16323.1"/>
    </source>
</evidence>
<comment type="subcellular location">
    <subcellularLocation>
        <location evidence="1">Membrane</location>
        <topology evidence="1">Multi-pass membrane protein</topology>
    </subcellularLocation>
</comment>
<dbReference type="InterPro" id="IPR018820">
    <property type="entry name" value="BRE4-related_DUF2421"/>
</dbReference>
<evidence type="ECO:0000256" key="4">
    <source>
        <dbReference type="ARBA" id="ARBA00023136"/>
    </source>
</evidence>
<evidence type="ECO:0000256" key="2">
    <source>
        <dbReference type="ARBA" id="ARBA00022692"/>
    </source>
</evidence>
<dbReference type="STRING" id="90262.A0A1X2IH19"/>
<feature type="domain" description="Putative ER transporter 6TM N-terminal" evidence="8">
    <location>
        <begin position="31"/>
        <end position="266"/>
    </location>
</feature>
<feature type="compositionally biased region" description="Polar residues" evidence="5">
    <location>
        <begin position="669"/>
        <end position="696"/>
    </location>
</feature>
<sequence>MGAQIDATVTSVLGLVLAVLWAFAALSAATTYNQHHLATHYDDPVGKVIPGLFLFVGVFFAQMLRQGLPKFYFFSLQFMIVQIFTMTRGVFETQMNWQLPLTFGIPLLIGAAISLLVNLVVWPETAVDGLGRALQETIKASQNMLEMITQQFFLDPQSEMVPEDEVDAAAAKMRLGMTKVKSAYREAKYEMSYAYVRPQEIGDIRKTLDRMTKHIGILGGCLKSERELFEGALEALEREFSDDEDSEDSSDNNNNIDDSDTDNEDHQETYHSRSQQDQRPPISSRQTLSALDADLLRAALRATNDFSKPGGKYSSKSANVSPRSSRAPSRAHSRATSRTTSRRNSVDEEDFAEENQKSIASIRSFLSLPKKKMTGNSNNNSSSHLPRPPTKSKKQVNFSDRHLLMIYLQSLRDPLMALAMQCTEVLTCACTSISTELDIDDEDDKSIRSTWITYLRHVFKLKKKKVSNNTESAATATATSAAETSSSPTNNNNSNSNKSQDKCQPNEHCCNCAKTMNRAIMEFDISERKCMDDLYRFKEEQLKSGGGTLDLGMREELFLVFFFMFTLRETANELETLARELDTLRQHAQKRMVHGKRRKHLYMPRMTQKWWKKWAHWNNHQSTKDKGGRSFASLVQHMPDEHAPPDMEEEYRLTKLSTMATIKRELSRRNSTTNRSAPTSSPNGSIISLTRTNTGRSLHRRRRCSTNPSNKQQQQPEEKPESISTADLTRQKTLELPGQDDHHNHLSTEERGNFYSNDSNHNNQKEKPPLTLRIRYSFWKSLQWTKRYEFKFSLKMAVAVLVLCMPAFFPSSAAWYQSVRGQWSAMTVIAIMNPTSGGTLQASFWRIVGTIVGALFGWAALEAGGGSPYVLAVFAVILAIPFYYLHLASTYNKVGTVVLIAYMVVALSRYAYPVEGESIESTVCVVWPFVARHAVRKSIPATLDEQADYFTFLMGTFLYHLPTTPPTVEDIKRSIKMENRIQESIDACNVLLELTDNEPRMRGPFPKAFYTAIINAMQDLLDRMSSIRVALFKMSPTVKKNICQHEYYIFRRDMIASVLLHFFTLSSALRSKTPLPIYMPSARSARLRLLANQRMVGQGERFVNFRNLTWFAVACCTEEIISELEHLTDLVRFIVGDAKYATQAKRIDTILSQSADA</sequence>
<feature type="transmembrane region" description="Helical" evidence="6">
    <location>
        <begin position="844"/>
        <end position="861"/>
    </location>
</feature>
<evidence type="ECO:0000256" key="1">
    <source>
        <dbReference type="ARBA" id="ARBA00004141"/>
    </source>
</evidence>
<dbReference type="PANTHER" id="PTHR47804:SF3">
    <property type="entry name" value="PROTEIN BRE4"/>
    <property type="match status" value="1"/>
</dbReference>
<feature type="region of interest" description="Disordered" evidence="5">
    <location>
        <begin position="369"/>
        <end position="397"/>
    </location>
</feature>
<evidence type="ECO:0000256" key="5">
    <source>
        <dbReference type="SAM" id="MobiDB-lite"/>
    </source>
</evidence>
<feature type="compositionally biased region" description="Basic and acidic residues" evidence="5">
    <location>
        <begin position="264"/>
        <end position="276"/>
    </location>
</feature>
<feature type="compositionally biased region" description="Low complexity" evidence="5">
    <location>
        <begin position="317"/>
        <end position="328"/>
    </location>
</feature>
<feature type="domain" description="Integral membrane bound transporter" evidence="9">
    <location>
        <begin position="813"/>
        <end position="911"/>
    </location>
</feature>
<feature type="transmembrane region" description="Helical" evidence="6">
    <location>
        <begin position="71"/>
        <end position="91"/>
    </location>
</feature>
<comment type="caution">
    <text evidence="10">The sequence shown here is derived from an EMBL/GenBank/DDBJ whole genome shotgun (WGS) entry which is preliminary data.</text>
</comment>
<evidence type="ECO:0000259" key="7">
    <source>
        <dbReference type="Pfam" id="PF10334"/>
    </source>
</evidence>
<dbReference type="PANTHER" id="PTHR47804">
    <property type="entry name" value="60S RIBOSOMAL PROTEIN L19"/>
    <property type="match status" value="1"/>
</dbReference>
<evidence type="ECO:0000259" key="9">
    <source>
        <dbReference type="Pfam" id="PF13515"/>
    </source>
</evidence>
<dbReference type="Proteomes" id="UP000193560">
    <property type="component" value="Unassembled WGS sequence"/>
</dbReference>
<feature type="transmembrane region" description="Helical" evidence="6">
    <location>
        <begin position="103"/>
        <end position="122"/>
    </location>
</feature>
<dbReference type="AlphaFoldDB" id="A0A1X2IH19"/>
<dbReference type="OrthoDB" id="1924968at2759"/>
<feature type="transmembrane region" description="Helical" evidence="6">
    <location>
        <begin position="792"/>
        <end position="809"/>
    </location>
</feature>
<feature type="compositionally biased region" description="Basic and acidic residues" evidence="5">
    <location>
        <begin position="729"/>
        <end position="752"/>
    </location>
</feature>
<organism evidence="10 11">
    <name type="scientific">Absidia repens</name>
    <dbReference type="NCBI Taxonomy" id="90262"/>
    <lineage>
        <taxon>Eukaryota</taxon>
        <taxon>Fungi</taxon>
        <taxon>Fungi incertae sedis</taxon>
        <taxon>Mucoromycota</taxon>
        <taxon>Mucoromycotina</taxon>
        <taxon>Mucoromycetes</taxon>
        <taxon>Mucorales</taxon>
        <taxon>Cunninghamellaceae</taxon>
        <taxon>Absidia</taxon>
    </lineage>
</organism>
<feature type="compositionally biased region" description="Polar residues" evidence="5">
    <location>
        <begin position="374"/>
        <end position="384"/>
    </location>
</feature>
<feature type="compositionally biased region" description="Low complexity" evidence="5">
    <location>
        <begin position="476"/>
        <end position="497"/>
    </location>
</feature>
<feature type="region of interest" description="Disordered" evidence="5">
    <location>
        <begin position="476"/>
        <end position="505"/>
    </location>
</feature>
<feature type="transmembrane region" description="Helical" evidence="6">
    <location>
        <begin position="867"/>
        <end position="887"/>
    </location>
</feature>
<evidence type="ECO:0000256" key="6">
    <source>
        <dbReference type="SAM" id="Phobius"/>
    </source>
</evidence>
<feature type="compositionally biased region" description="Acidic residues" evidence="5">
    <location>
        <begin position="240"/>
        <end position="250"/>
    </location>
</feature>
<evidence type="ECO:0000256" key="3">
    <source>
        <dbReference type="ARBA" id="ARBA00022989"/>
    </source>
</evidence>
<feature type="transmembrane region" description="Helical" evidence="6">
    <location>
        <begin position="894"/>
        <end position="912"/>
    </location>
</feature>
<evidence type="ECO:0000313" key="11">
    <source>
        <dbReference type="Proteomes" id="UP000193560"/>
    </source>
</evidence>
<dbReference type="GO" id="GO:0016020">
    <property type="term" value="C:membrane"/>
    <property type="evidence" value="ECO:0007669"/>
    <property type="project" value="UniProtKB-SubCell"/>
</dbReference>
<evidence type="ECO:0000259" key="8">
    <source>
        <dbReference type="Pfam" id="PF10337"/>
    </source>
</evidence>
<feature type="region of interest" description="Disordered" evidence="5">
    <location>
        <begin position="238"/>
        <end position="284"/>
    </location>
</feature>
<keyword evidence="3 6" id="KW-1133">Transmembrane helix</keyword>
<dbReference type="EMBL" id="MCGE01000011">
    <property type="protein sequence ID" value="ORZ16323.1"/>
    <property type="molecule type" value="Genomic_DNA"/>
</dbReference>
<dbReference type="Pfam" id="PF10334">
    <property type="entry name" value="BRE4"/>
    <property type="match status" value="1"/>
</dbReference>
<dbReference type="InterPro" id="IPR049453">
    <property type="entry name" value="Memb_transporter_dom"/>
</dbReference>
<dbReference type="Pfam" id="PF10337">
    <property type="entry name" value="ArAE_2_N"/>
    <property type="match status" value="1"/>
</dbReference>
<proteinExistence type="predicted"/>
<dbReference type="Pfam" id="PF13515">
    <property type="entry name" value="FUSC_2"/>
    <property type="match status" value="1"/>
</dbReference>
<evidence type="ECO:0008006" key="12">
    <source>
        <dbReference type="Google" id="ProtNLM"/>
    </source>
</evidence>
<keyword evidence="2 6" id="KW-0812">Transmembrane</keyword>
<feature type="region of interest" description="Disordered" evidence="5">
    <location>
        <begin position="305"/>
        <end position="354"/>
    </location>
</feature>
<feature type="region of interest" description="Disordered" evidence="5">
    <location>
        <begin position="662"/>
        <end position="767"/>
    </location>
</feature>
<protein>
    <recommendedName>
        <fullName evidence="12">ER transporter 6TM N-terminal domain-containing protein</fullName>
    </recommendedName>
</protein>
<feature type="domain" description="DUF2421" evidence="7">
    <location>
        <begin position="930"/>
        <end position="1150"/>
    </location>
</feature>
<name>A0A1X2IH19_9FUNG</name>